<organism evidence="8 9">
    <name type="scientific">Zooshikella ganghwensis</name>
    <dbReference type="NCBI Taxonomy" id="202772"/>
    <lineage>
        <taxon>Bacteria</taxon>
        <taxon>Pseudomonadati</taxon>
        <taxon>Pseudomonadota</taxon>
        <taxon>Gammaproteobacteria</taxon>
        <taxon>Oceanospirillales</taxon>
        <taxon>Zooshikellaceae</taxon>
        <taxon>Zooshikella</taxon>
    </lineage>
</organism>
<evidence type="ECO:0000313" key="8">
    <source>
        <dbReference type="EMBL" id="RDH46625.1"/>
    </source>
</evidence>
<sequence length="441" mass="49999">MYQQANYLGRLKVEKIIIVGGGLSGSLAAIYLSRLGHEVHVIEKRADPLQNISDYIDKESSRAIGVSMTIRGINAVLGAEIPYSELLACGLPIYNMSFFIKGKFKARKLQPINNLSPLSLNRSAFQKLLNTYAEINNVRYHYNQRCIDINIDHGVITTKSNNDTFQTHKADVIIGADGARSKVREVMQNTIRRFEFHQTFFKHGYKTLVIPDATEFNLKRDTLYFFGMDSKGLFAGRAATIPDGSASIALCLPYKGKLSLQMNDKAIISQFFCRYLPKLSNQLKKDLISQFIDKPSNDLINVTSNTFHYKNKALLIGDSAHATAPFLGQGMNMALEDVQVLANLLQQHHNDFESTLAKFSLVRKKEADAMQHMAIVNYEVLSKSNPLFFMRVKYNRLMHNKLPTIYPPDLADKLYFSSMAYSKLRTLQQKQNVWYKLGRVS</sequence>
<dbReference type="GO" id="GO:0071949">
    <property type="term" value="F:FAD binding"/>
    <property type="evidence" value="ECO:0007669"/>
    <property type="project" value="InterPro"/>
</dbReference>
<keyword evidence="6 8" id="KW-0503">Monooxygenase</keyword>
<dbReference type="PANTHER" id="PTHR46028:SF2">
    <property type="entry name" value="KYNURENINE 3-MONOOXYGENASE"/>
    <property type="match status" value="1"/>
</dbReference>
<evidence type="ECO:0000256" key="5">
    <source>
        <dbReference type="ARBA" id="ARBA00023002"/>
    </source>
</evidence>
<feature type="domain" description="FAD-binding" evidence="7">
    <location>
        <begin position="16"/>
        <end position="350"/>
    </location>
</feature>
<dbReference type="AlphaFoldDB" id="A0A4P9VSJ7"/>
<evidence type="ECO:0000259" key="7">
    <source>
        <dbReference type="Pfam" id="PF01494"/>
    </source>
</evidence>
<evidence type="ECO:0000256" key="2">
    <source>
        <dbReference type="ARBA" id="ARBA00022630"/>
    </source>
</evidence>
<dbReference type="EMBL" id="NDXW01000001">
    <property type="protein sequence ID" value="RDH46625.1"/>
    <property type="molecule type" value="Genomic_DNA"/>
</dbReference>
<evidence type="ECO:0000256" key="4">
    <source>
        <dbReference type="ARBA" id="ARBA00022857"/>
    </source>
</evidence>
<dbReference type="GO" id="GO:0070189">
    <property type="term" value="P:kynurenine metabolic process"/>
    <property type="evidence" value="ECO:0007669"/>
    <property type="project" value="TreeGrafter"/>
</dbReference>
<keyword evidence="9" id="KW-1185">Reference proteome</keyword>
<dbReference type="GO" id="GO:0004502">
    <property type="term" value="F:kynurenine 3-monooxygenase activity"/>
    <property type="evidence" value="ECO:0007669"/>
    <property type="project" value="TreeGrafter"/>
</dbReference>
<evidence type="ECO:0000256" key="1">
    <source>
        <dbReference type="ARBA" id="ARBA00001974"/>
    </source>
</evidence>
<keyword evidence="2" id="KW-0285">Flavoprotein</keyword>
<protein>
    <submittedName>
        <fullName evidence="8">FAD-dependent monooxygenase</fullName>
    </submittedName>
</protein>
<accession>A0A4P9VSJ7</accession>
<evidence type="ECO:0000313" key="9">
    <source>
        <dbReference type="Proteomes" id="UP000257039"/>
    </source>
</evidence>
<dbReference type="InterPro" id="IPR036188">
    <property type="entry name" value="FAD/NAD-bd_sf"/>
</dbReference>
<keyword evidence="3" id="KW-0274">FAD</keyword>
<dbReference type="Proteomes" id="UP000257039">
    <property type="component" value="Unassembled WGS sequence"/>
</dbReference>
<comment type="cofactor">
    <cofactor evidence="1">
        <name>FAD</name>
        <dbReference type="ChEBI" id="CHEBI:57692"/>
    </cofactor>
</comment>
<dbReference type="PRINTS" id="PR00420">
    <property type="entry name" value="RNGMNOXGNASE"/>
</dbReference>
<keyword evidence="5" id="KW-0560">Oxidoreductase</keyword>
<dbReference type="InterPro" id="IPR002938">
    <property type="entry name" value="FAD-bd"/>
</dbReference>
<comment type="caution">
    <text evidence="8">The sequence shown here is derived from an EMBL/GenBank/DDBJ whole genome shotgun (WGS) entry which is preliminary data.</text>
</comment>
<gene>
    <name evidence="8" type="ORF">B9G39_03480</name>
</gene>
<keyword evidence="4" id="KW-0521">NADP</keyword>
<evidence type="ECO:0000256" key="3">
    <source>
        <dbReference type="ARBA" id="ARBA00022827"/>
    </source>
</evidence>
<proteinExistence type="predicted"/>
<name>A0A4P9VSJ7_9GAMM</name>
<dbReference type="Pfam" id="PF01494">
    <property type="entry name" value="FAD_binding_3"/>
    <property type="match status" value="1"/>
</dbReference>
<dbReference type="Gene3D" id="3.50.50.60">
    <property type="entry name" value="FAD/NAD(P)-binding domain"/>
    <property type="match status" value="1"/>
</dbReference>
<dbReference type="PANTHER" id="PTHR46028">
    <property type="entry name" value="KYNURENINE 3-MONOOXYGENASE"/>
    <property type="match status" value="1"/>
</dbReference>
<evidence type="ECO:0000256" key="6">
    <source>
        <dbReference type="ARBA" id="ARBA00023033"/>
    </source>
</evidence>
<dbReference type="SUPFAM" id="SSF51905">
    <property type="entry name" value="FAD/NAD(P)-binding domain"/>
    <property type="match status" value="1"/>
</dbReference>
<reference evidence="8 9" key="1">
    <citation type="submission" date="2017-04" db="EMBL/GenBank/DDBJ databases">
        <title>Draft genome sequence of Zooshikella ganghwensis VG4 isolated from Red Sea sediments.</title>
        <authorList>
            <person name="Rehman Z."/>
            <person name="Alam I."/>
            <person name="Kamau A."/>
            <person name="Bajic V."/>
            <person name="Leiknes T."/>
        </authorList>
    </citation>
    <scope>NUCLEOTIDE SEQUENCE [LARGE SCALE GENOMIC DNA]</scope>
    <source>
        <strain evidence="8 9">VG4</strain>
    </source>
</reference>